<comment type="caution">
    <text evidence="2">The sequence shown here is derived from an EMBL/GenBank/DDBJ whole genome shotgun (WGS) entry which is preliminary data.</text>
</comment>
<keyword evidence="1" id="KW-1133">Transmembrane helix</keyword>
<gene>
    <name evidence="2" type="ORF">GCM10009727_79790</name>
</gene>
<dbReference type="Proteomes" id="UP001501020">
    <property type="component" value="Unassembled WGS sequence"/>
</dbReference>
<accession>A0ABN3AE75</accession>
<feature type="transmembrane region" description="Helical" evidence="1">
    <location>
        <begin position="191"/>
        <end position="209"/>
    </location>
</feature>
<keyword evidence="1" id="KW-0472">Membrane</keyword>
<keyword evidence="1" id="KW-0812">Transmembrane</keyword>
<dbReference type="InterPro" id="IPR021125">
    <property type="entry name" value="DUF2127"/>
</dbReference>
<name>A0ABN3AE75_9ACTN</name>
<reference evidence="2 3" key="1">
    <citation type="journal article" date="2019" name="Int. J. Syst. Evol. Microbiol.">
        <title>The Global Catalogue of Microorganisms (GCM) 10K type strain sequencing project: providing services to taxonomists for standard genome sequencing and annotation.</title>
        <authorList>
            <consortium name="The Broad Institute Genomics Platform"/>
            <consortium name="The Broad Institute Genome Sequencing Center for Infectious Disease"/>
            <person name="Wu L."/>
            <person name="Ma J."/>
        </authorList>
    </citation>
    <scope>NUCLEOTIDE SEQUENCE [LARGE SCALE GENOMIC DNA]</scope>
    <source>
        <strain evidence="2 3">JCM 13850</strain>
    </source>
</reference>
<feature type="transmembrane region" description="Helical" evidence="1">
    <location>
        <begin position="96"/>
        <end position="113"/>
    </location>
</feature>
<evidence type="ECO:0000256" key="1">
    <source>
        <dbReference type="SAM" id="Phobius"/>
    </source>
</evidence>
<evidence type="ECO:0000313" key="2">
    <source>
        <dbReference type="EMBL" id="GAA2163422.1"/>
    </source>
</evidence>
<protein>
    <submittedName>
        <fullName evidence="2">DUF2127 domain-containing protein</fullName>
    </submittedName>
</protein>
<sequence>MPDAEGNADNRVFAVDWSLLTCARKGHITYAPDEEPLRERLLVSSPVGEAWRCLRCGAYVHGEPHGSGPADRAPLVKRGKELRDAFIMRFFAVERLIRGLIVAVAAYGVWRFAQSRGSIQEVFEKEIPLLRPIADQFGWDLDHSKVVTSIRHVFGLEERTLRWLAIALLVYAAVEIIEAVGLWLLQRWGEYFAVVATCFGLPVEIYELAEKVTVLRIGALAINIGLIVYIIVTKRLFGVRGGRAAHEAHLRSESLLEVEHAAADPDLSRAPHPAAGSPG</sequence>
<evidence type="ECO:0000313" key="3">
    <source>
        <dbReference type="Proteomes" id="UP001501020"/>
    </source>
</evidence>
<organism evidence="2 3">
    <name type="scientific">Actinomadura napierensis</name>
    <dbReference type="NCBI Taxonomy" id="267854"/>
    <lineage>
        <taxon>Bacteria</taxon>
        <taxon>Bacillati</taxon>
        <taxon>Actinomycetota</taxon>
        <taxon>Actinomycetes</taxon>
        <taxon>Streptosporangiales</taxon>
        <taxon>Thermomonosporaceae</taxon>
        <taxon>Actinomadura</taxon>
    </lineage>
</organism>
<feature type="transmembrane region" description="Helical" evidence="1">
    <location>
        <begin position="215"/>
        <end position="232"/>
    </location>
</feature>
<dbReference type="EMBL" id="BAAAMR010000111">
    <property type="protein sequence ID" value="GAA2163422.1"/>
    <property type="molecule type" value="Genomic_DNA"/>
</dbReference>
<proteinExistence type="predicted"/>
<feature type="transmembrane region" description="Helical" evidence="1">
    <location>
        <begin position="163"/>
        <end position="184"/>
    </location>
</feature>
<keyword evidence="3" id="KW-1185">Reference proteome</keyword>
<dbReference type="Pfam" id="PF09900">
    <property type="entry name" value="DUF2127"/>
    <property type="match status" value="1"/>
</dbReference>